<evidence type="ECO:0000256" key="1">
    <source>
        <dbReference type="ARBA" id="ARBA00005437"/>
    </source>
</evidence>
<accession>A0A2S7FFC8</accession>
<reference evidence="2 3" key="1">
    <citation type="submission" date="2016-01" db="EMBL/GenBank/DDBJ databases">
        <title>Characterization of the Clostridium difficile lineages that are prevalent in Hong Kong and China.</title>
        <authorList>
            <person name="Kwok J.S.-L."/>
            <person name="Lam W.-Y."/>
            <person name="Ip M."/>
            <person name="Chan T.-F."/>
            <person name="Hawkey P.M."/>
            <person name="Tsui S.K.-W."/>
        </authorList>
    </citation>
    <scope>NUCLEOTIDE SEQUENCE [LARGE SCALE GENOMIC DNA]</scope>
    <source>
        <strain evidence="2 3">300064</strain>
    </source>
</reference>
<proteinExistence type="inferred from homology"/>
<evidence type="ECO:0000313" key="3">
    <source>
        <dbReference type="Proteomes" id="UP000238081"/>
    </source>
</evidence>
<organism evidence="2 3">
    <name type="scientific">Clostridium butyricum</name>
    <dbReference type="NCBI Taxonomy" id="1492"/>
    <lineage>
        <taxon>Bacteria</taxon>
        <taxon>Bacillati</taxon>
        <taxon>Bacillota</taxon>
        <taxon>Clostridia</taxon>
        <taxon>Eubacteriales</taxon>
        <taxon>Clostridiaceae</taxon>
        <taxon>Clostridium</taxon>
    </lineage>
</organism>
<dbReference type="InterPro" id="IPR007612">
    <property type="entry name" value="LOR"/>
</dbReference>
<dbReference type="Pfam" id="PF04525">
    <property type="entry name" value="LOR"/>
    <property type="match status" value="1"/>
</dbReference>
<evidence type="ECO:0000313" key="2">
    <source>
        <dbReference type="EMBL" id="PPV17907.1"/>
    </source>
</evidence>
<dbReference type="InterPro" id="IPR038595">
    <property type="entry name" value="LOR_sf"/>
</dbReference>
<comment type="caution">
    <text evidence="2">The sequence shown here is derived from an EMBL/GenBank/DDBJ whole genome shotgun (WGS) entry which is preliminary data.</text>
</comment>
<evidence type="ECO:0008006" key="4">
    <source>
        <dbReference type="Google" id="ProtNLM"/>
    </source>
</evidence>
<dbReference type="RefSeq" id="WP_043661845.1">
    <property type="nucleotide sequence ID" value="NZ_JSEG01000001.1"/>
</dbReference>
<comment type="similarity">
    <text evidence="1">Belongs to the LOR family.</text>
</comment>
<dbReference type="SUPFAM" id="SSF54518">
    <property type="entry name" value="Tubby C-terminal domain-like"/>
    <property type="match status" value="1"/>
</dbReference>
<dbReference type="EMBL" id="LRDH01000001">
    <property type="protein sequence ID" value="PPV17907.1"/>
    <property type="molecule type" value="Genomic_DNA"/>
</dbReference>
<name>A0A2S7FFC8_CLOBU</name>
<sequence length="159" mass="18503">MKLLIKQRVFSWTDTYDVYDENGNTKYYVKSEFFSIGHKIHVYSTLTNLEVGSISEKILTFLPEFNIHINGSNVGSVRKQLTLFRPKYHINYNGWNVTGDIFEWDYDVVDNFNNEIMHISKEFLHFGDTYVLDFINQENEIMGLLLVIAIDAANCSKGN</sequence>
<dbReference type="Gene3D" id="2.40.160.200">
    <property type="entry name" value="LURP1-related"/>
    <property type="match status" value="1"/>
</dbReference>
<gene>
    <name evidence="2" type="ORF">AWN73_00410</name>
</gene>
<dbReference type="Proteomes" id="UP000238081">
    <property type="component" value="Unassembled WGS sequence"/>
</dbReference>
<dbReference type="InterPro" id="IPR025659">
    <property type="entry name" value="Tubby-like_C"/>
</dbReference>
<protein>
    <recommendedName>
        <fullName evidence="4">Tubby C 2</fullName>
    </recommendedName>
</protein>
<dbReference type="AlphaFoldDB" id="A0A2S7FFC8"/>